<organism evidence="1">
    <name type="scientific">Lepeophtheirus salmonis</name>
    <name type="common">Salmon louse</name>
    <name type="synonym">Caligus salmonis</name>
    <dbReference type="NCBI Taxonomy" id="72036"/>
    <lineage>
        <taxon>Eukaryota</taxon>
        <taxon>Metazoa</taxon>
        <taxon>Ecdysozoa</taxon>
        <taxon>Arthropoda</taxon>
        <taxon>Crustacea</taxon>
        <taxon>Multicrustacea</taxon>
        <taxon>Hexanauplia</taxon>
        <taxon>Copepoda</taxon>
        <taxon>Siphonostomatoida</taxon>
        <taxon>Caligidae</taxon>
        <taxon>Lepeophtheirus</taxon>
    </lineage>
</organism>
<dbReference type="EMBL" id="HACA01024562">
    <property type="protein sequence ID" value="CDW41923.1"/>
    <property type="molecule type" value="Transcribed_RNA"/>
</dbReference>
<dbReference type="AlphaFoldDB" id="A0A0K2UUH8"/>
<sequence length="45" mass="5457">CVYIYDYNHNAHTQKLINHCLNEIFLHSLNNWTTENLRQSLKKII</sequence>
<evidence type="ECO:0000313" key="1">
    <source>
        <dbReference type="EMBL" id="CDW41923.1"/>
    </source>
</evidence>
<accession>A0A0K2UUH8</accession>
<protein>
    <submittedName>
        <fullName evidence="1">Uncharacterized protein</fullName>
    </submittedName>
</protein>
<feature type="non-terminal residue" evidence="1">
    <location>
        <position position="1"/>
    </location>
</feature>
<reference evidence="1" key="1">
    <citation type="submission" date="2014-05" db="EMBL/GenBank/DDBJ databases">
        <authorList>
            <person name="Chronopoulou M."/>
        </authorList>
    </citation>
    <scope>NUCLEOTIDE SEQUENCE</scope>
    <source>
        <tissue evidence="1">Whole organism</tissue>
    </source>
</reference>
<name>A0A0K2UUH8_LEPSM</name>
<proteinExistence type="predicted"/>